<evidence type="ECO:0000256" key="1">
    <source>
        <dbReference type="SAM" id="MobiDB-lite"/>
    </source>
</evidence>
<organism evidence="2">
    <name type="scientific">Auxenochlorella protothecoides</name>
    <name type="common">Green microalga</name>
    <name type="synonym">Chlorella protothecoides</name>
    <dbReference type="NCBI Taxonomy" id="3075"/>
    <lineage>
        <taxon>Eukaryota</taxon>
        <taxon>Viridiplantae</taxon>
        <taxon>Chlorophyta</taxon>
        <taxon>core chlorophytes</taxon>
        <taxon>Trebouxiophyceae</taxon>
        <taxon>Chlorellales</taxon>
        <taxon>Chlorellaceae</taxon>
        <taxon>Auxenochlorella</taxon>
    </lineage>
</organism>
<dbReference type="AlphaFoldDB" id="A0A1D2AG87"/>
<name>A0A1D2AG87_AUXPR</name>
<dbReference type="EMBL" id="GDKF01000403">
    <property type="protein sequence ID" value="JAT78219.1"/>
    <property type="molecule type" value="Transcribed_RNA"/>
</dbReference>
<reference evidence="2" key="1">
    <citation type="submission" date="2015-08" db="EMBL/GenBank/DDBJ databases">
        <authorList>
            <person name="Babu N.S."/>
            <person name="Beckwith C.J."/>
            <person name="Beseler K.G."/>
            <person name="Brison A."/>
            <person name="Carone J.V."/>
            <person name="Caskin T.P."/>
            <person name="Diamond M."/>
            <person name="Durham M.E."/>
            <person name="Foxe J.M."/>
            <person name="Go M."/>
            <person name="Henderson B.A."/>
            <person name="Jones I.B."/>
            <person name="McGettigan J.A."/>
            <person name="Micheletti S.J."/>
            <person name="Nasrallah M.E."/>
            <person name="Ortiz D."/>
            <person name="Piller C.R."/>
            <person name="Privatt S.R."/>
            <person name="Schneider S.L."/>
            <person name="Sharp S."/>
            <person name="Smith T.C."/>
            <person name="Stanton J.D."/>
            <person name="Ullery H.E."/>
            <person name="Wilson R.J."/>
            <person name="Serrano M.G."/>
            <person name="Buck G."/>
            <person name="Lee V."/>
            <person name="Wang Y."/>
            <person name="Carvalho R."/>
            <person name="Voegtly L."/>
            <person name="Shi R."/>
            <person name="Duckworth R."/>
            <person name="Johnson A."/>
            <person name="Loviza R."/>
            <person name="Walstead R."/>
            <person name="Shah Z."/>
            <person name="Kiflezghi M."/>
            <person name="Wade K."/>
            <person name="Ball S.L."/>
            <person name="Bradley K.W."/>
            <person name="Asai D.J."/>
            <person name="Bowman C.A."/>
            <person name="Russell D.A."/>
            <person name="Pope W.H."/>
            <person name="Jacobs-Sera D."/>
            <person name="Hendrix R.W."/>
            <person name="Hatfull G.F."/>
        </authorList>
    </citation>
    <scope>NUCLEOTIDE SEQUENCE</scope>
</reference>
<protein>
    <submittedName>
        <fullName evidence="2">Uncharacterized protein</fullName>
    </submittedName>
</protein>
<feature type="region of interest" description="Disordered" evidence="1">
    <location>
        <begin position="63"/>
        <end position="85"/>
    </location>
</feature>
<proteinExistence type="predicted"/>
<gene>
    <name evidence="2" type="ORF">g.5491</name>
</gene>
<sequence length="100" mass="9994">MNSAALVPVAGGQIACGSKTGRNTATQQVGHDDMQDEAAQGVDALFYVEPVPAEGGAALAAAPLQQTGGGPVGLETSGSSREDDDDMEIDALQGCDALAY</sequence>
<evidence type="ECO:0000313" key="2">
    <source>
        <dbReference type="EMBL" id="JAT78219.1"/>
    </source>
</evidence>
<accession>A0A1D2AG87</accession>